<sequence length="204" mass="23215">MEDFLVLVDIGNSFFHIYKNGEIYNLKEPKKFSEDVFYISVNQKKEKEFLELNKNAINLEKYVKFDTSYVGLGIDRIMACKTIKDGVVVDAGSAITIDIMQNSIHLGGVIMPGIRGFREAFVKISKKLNYNFCEVDFNKLPHNTQEAISYGSIGAIILMIKNLKKDKKVYLTGGDGRFLSKFVDGIYIKDLVFRGMIKTIKEDL</sequence>
<feature type="binding site" evidence="16">
    <location>
        <position position="144"/>
    </location>
    <ligand>
        <name>substrate</name>
    </ligand>
</feature>
<evidence type="ECO:0000256" key="7">
    <source>
        <dbReference type="ARBA" id="ARBA00022490"/>
    </source>
</evidence>
<keyword evidence="7 16" id="KW-0963">Cytoplasm</keyword>
<feature type="binding site" evidence="16">
    <location>
        <position position="69"/>
    </location>
    <ligand>
        <name>substrate</name>
    </ligand>
</feature>
<evidence type="ECO:0000256" key="1">
    <source>
        <dbReference type="ARBA" id="ARBA00001206"/>
    </source>
</evidence>
<comment type="pathway">
    <text evidence="4 16">Cofactor biosynthesis; coenzyme A biosynthesis; CoA from (R)-pantothenate: step 1/5.</text>
</comment>
<evidence type="ECO:0000256" key="3">
    <source>
        <dbReference type="ARBA" id="ARBA00004496"/>
    </source>
</evidence>
<feature type="binding site" evidence="16">
    <location>
        <position position="93"/>
    </location>
    <ligand>
        <name>ATP</name>
        <dbReference type="ChEBI" id="CHEBI:30616"/>
    </ligand>
</feature>
<comment type="cofactor">
    <cofactor evidence="2">
        <name>K(+)</name>
        <dbReference type="ChEBI" id="CHEBI:29103"/>
    </cofactor>
</comment>
<dbReference type="EMBL" id="ABCJ01000002">
    <property type="protein sequence ID" value="EDM23941.1"/>
    <property type="molecule type" value="Genomic_DNA"/>
</dbReference>
<dbReference type="PANTHER" id="PTHR34265:SF1">
    <property type="entry name" value="TYPE III PANTOTHENATE KINASE"/>
    <property type="match status" value="1"/>
</dbReference>
<evidence type="ECO:0000256" key="16">
    <source>
        <dbReference type="HAMAP-Rule" id="MF_01274"/>
    </source>
</evidence>
<dbReference type="GO" id="GO:0005737">
    <property type="term" value="C:cytoplasm"/>
    <property type="evidence" value="ECO:0007669"/>
    <property type="project" value="UniProtKB-SubCell"/>
</dbReference>
<feature type="binding site" evidence="16">
    <location>
        <position position="90"/>
    </location>
    <ligand>
        <name>K(+)</name>
        <dbReference type="ChEBI" id="CHEBI:29103"/>
    </ligand>
</feature>
<protein>
    <recommendedName>
        <fullName evidence="15 16">Type III pantothenate kinase</fullName>
        <ecNumber evidence="6 16">2.7.1.33</ecNumber>
    </recommendedName>
    <alternativeName>
        <fullName evidence="16">PanK-III</fullName>
    </alternativeName>
    <alternativeName>
        <fullName evidence="16">Pantothenic acid kinase</fullName>
    </alternativeName>
</protein>
<feature type="binding site" evidence="16">
    <location>
        <begin position="9"/>
        <end position="16"/>
    </location>
    <ligand>
        <name>ATP</name>
        <dbReference type="ChEBI" id="CHEBI:30616"/>
    </ligand>
</feature>
<dbReference type="SUPFAM" id="SSF53067">
    <property type="entry name" value="Actin-like ATPase domain"/>
    <property type="match status" value="2"/>
</dbReference>
<dbReference type="NCBIfam" id="TIGR00671">
    <property type="entry name" value="baf"/>
    <property type="match status" value="1"/>
</dbReference>
<comment type="caution">
    <text evidence="17">The sequence shown here is derived from an EMBL/GenBank/DDBJ whole genome shotgun (WGS) entry which is preliminary data.</text>
</comment>
<dbReference type="InterPro" id="IPR043129">
    <property type="entry name" value="ATPase_NBD"/>
</dbReference>
<evidence type="ECO:0000256" key="15">
    <source>
        <dbReference type="ARBA" id="ARBA00040883"/>
    </source>
</evidence>
<keyword evidence="9 16" id="KW-0547">Nucleotide-binding</keyword>
<feature type="binding site" evidence="16">
    <location>
        <begin position="73"/>
        <end position="76"/>
    </location>
    <ligand>
        <name>substrate</name>
    </ligand>
</feature>
<comment type="subunit">
    <text evidence="5 16">Homodimer.</text>
</comment>
<organism evidence="17 18">
    <name type="scientific">Caminibacter mediatlanticus TB-2</name>
    <dbReference type="NCBI Taxonomy" id="391592"/>
    <lineage>
        <taxon>Bacteria</taxon>
        <taxon>Pseudomonadati</taxon>
        <taxon>Campylobacterota</taxon>
        <taxon>Epsilonproteobacteria</taxon>
        <taxon>Nautiliales</taxon>
        <taxon>Nautiliaceae</taxon>
        <taxon>Caminibacter</taxon>
    </lineage>
</organism>
<comment type="function">
    <text evidence="16">Catalyzes the phosphorylation of pantothenate (Pan), the first step in CoA biosynthesis.</text>
</comment>
<dbReference type="AlphaFoldDB" id="A0AAI9AHX7"/>
<gene>
    <name evidence="16" type="primary">coaX</name>
    <name evidence="17" type="ORF">CMTB2_06796</name>
</gene>
<reference evidence="17 18" key="1">
    <citation type="journal article" date="2011" name="Stand. Genomic Sci.">
        <title>Draft genome sequence of Caminibacter mediatlanticus strain TB-2, an epsilonproteobacterium isolated from a deep-sea hydrothermal vent.</title>
        <authorList>
            <person name="Giovannelli D."/>
            <person name="Ferriera S."/>
            <person name="Johnson J."/>
            <person name="Kravitz S."/>
            <person name="Perez-Rodriguez I."/>
            <person name="Ricci J."/>
            <person name="O'Brien C."/>
            <person name="Voordeckers J.W."/>
            <person name="Bini E."/>
            <person name="Vetriani C."/>
        </authorList>
    </citation>
    <scope>NUCLEOTIDE SEQUENCE [LARGE SCALE GENOMIC DNA]</scope>
    <source>
        <strain evidence="17 18">TB-2</strain>
    </source>
</reference>
<name>A0AAI9AHX7_9BACT</name>
<dbReference type="NCBIfam" id="NF009872">
    <property type="entry name" value="PRK13333.1"/>
    <property type="match status" value="1"/>
</dbReference>
<evidence type="ECO:0000256" key="2">
    <source>
        <dbReference type="ARBA" id="ARBA00001958"/>
    </source>
</evidence>
<evidence type="ECO:0000256" key="6">
    <source>
        <dbReference type="ARBA" id="ARBA00012102"/>
    </source>
</evidence>
<evidence type="ECO:0000313" key="18">
    <source>
        <dbReference type="Proteomes" id="UP000003288"/>
    </source>
</evidence>
<evidence type="ECO:0000256" key="10">
    <source>
        <dbReference type="ARBA" id="ARBA00022777"/>
    </source>
</evidence>
<comment type="subcellular location">
    <subcellularLocation>
        <location evidence="3 16">Cytoplasm</location>
    </subcellularLocation>
</comment>
<dbReference type="GO" id="GO:0004594">
    <property type="term" value="F:pantothenate kinase activity"/>
    <property type="evidence" value="ECO:0007669"/>
    <property type="project" value="UniProtKB-UniRule"/>
</dbReference>
<accession>A0AAI9AHX7</accession>
<dbReference type="PANTHER" id="PTHR34265">
    <property type="entry name" value="TYPE III PANTOTHENATE KINASE"/>
    <property type="match status" value="1"/>
</dbReference>
<evidence type="ECO:0000256" key="13">
    <source>
        <dbReference type="ARBA" id="ARBA00022993"/>
    </source>
</evidence>
<keyword evidence="8 16" id="KW-0808">Transferase</keyword>
<evidence type="ECO:0000256" key="5">
    <source>
        <dbReference type="ARBA" id="ARBA00011738"/>
    </source>
</evidence>
<dbReference type="GO" id="GO:0046872">
    <property type="term" value="F:metal ion binding"/>
    <property type="evidence" value="ECO:0007669"/>
    <property type="project" value="UniProtKB-KW"/>
</dbReference>
<evidence type="ECO:0000256" key="11">
    <source>
        <dbReference type="ARBA" id="ARBA00022840"/>
    </source>
</evidence>
<keyword evidence="13 16" id="KW-0173">Coenzyme A biosynthesis</keyword>
<keyword evidence="11 16" id="KW-0067">ATP-binding</keyword>
<dbReference type="GO" id="GO:0005524">
    <property type="term" value="F:ATP binding"/>
    <property type="evidence" value="ECO:0007669"/>
    <property type="project" value="UniProtKB-UniRule"/>
</dbReference>
<comment type="catalytic activity">
    <reaction evidence="1 16">
        <text>(R)-pantothenate + ATP = (R)-4'-phosphopantothenate + ADP + H(+)</text>
        <dbReference type="Rhea" id="RHEA:16373"/>
        <dbReference type="ChEBI" id="CHEBI:10986"/>
        <dbReference type="ChEBI" id="CHEBI:15378"/>
        <dbReference type="ChEBI" id="CHEBI:29032"/>
        <dbReference type="ChEBI" id="CHEBI:30616"/>
        <dbReference type="ChEBI" id="CHEBI:456216"/>
        <dbReference type="EC" id="2.7.1.33"/>
    </reaction>
</comment>
<dbReference type="HAMAP" id="MF_01274">
    <property type="entry name" value="Pantothen_kinase_3"/>
    <property type="match status" value="1"/>
</dbReference>
<comment type="cofactor">
    <cofactor evidence="16">
        <name>NH4(+)</name>
        <dbReference type="ChEBI" id="CHEBI:28938"/>
    </cofactor>
    <cofactor evidence="16">
        <name>K(+)</name>
        <dbReference type="ChEBI" id="CHEBI:29103"/>
    </cofactor>
    <text evidence="16">A monovalent cation. Ammonium or potassium.</text>
</comment>
<evidence type="ECO:0000313" key="17">
    <source>
        <dbReference type="EMBL" id="EDM23941.1"/>
    </source>
</evidence>
<dbReference type="Proteomes" id="UP000003288">
    <property type="component" value="Unassembled WGS sequence"/>
</dbReference>
<evidence type="ECO:0000256" key="4">
    <source>
        <dbReference type="ARBA" id="ARBA00005225"/>
    </source>
</evidence>
<dbReference type="EC" id="2.7.1.33" evidence="6 16"/>
<keyword evidence="10 16" id="KW-0418">Kinase</keyword>
<keyword evidence="16" id="KW-0479">Metal-binding</keyword>
<evidence type="ECO:0000256" key="8">
    <source>
        <dbReference type="ARBA" id="ARBA00022679"/>
    </source>
</evidence>
<feature type="active site" description="Proton acceptor" evidence="16">
    <location>
        <position position="75"/>
    </location>
</feature>
<evidence type="ECO:0000256" key="14">
    <source>
        <dbReference type="ARBA" id="ARBA00038036"/>
    </source>
</evidence>
<keyword evidence="12 16" id="KW-0630">Potassium</keyword>
<comment type="similarity">
    <text evidence="14 16">Belongs to the type III pantothenate kinase family.</text>
</comment>
<evidence type="ECO:0000256" key="12">
    <source>
        <dbReference type="ARBA" id="ARBA00022958"/>
    </source>
</evidence>
<dbReference type="InterPro" id="IPR004619">
    <property type="entry name" value="Type_III_PanK"/>
</dbReference>
<dbReference type="Gene3D" id="3.30.420.40">
    <property type="match status" value="2"/>
</dbReference>
<dbReference type="GO" id="GO:0015937">
    <property type="term" value="P:coenzyme A biosynthetic process"/>
    <property type="evidence" value="ECO:0007669"/>
    <property type="project" value="UniProtKB-UniRule"/>
</dbReference>
<dbReference type="Pfam" id="PF03309">
    <property type="entry name" value="Pan_kinase"/>
    <property type="match status" value="1"/>
</dbReference>
<evidence type="ECO:0000256" key="9">
    <source>
        <dbReference type="ARBA" id="ARBA00022741"/>
    </source>
</evidence>
<proteinExistence type="inferred from homology"/>